<protein>
    <submittedName>
        <fullName evidence="1">Uncharacterized protein</fullName>
    </submittedName>
</protein>
<evidence type="ECO:0000313" key="2">
    <source>
        <dbReference type="Proteomes" id="UP000024842"/>
    </source>
</evidence>
<name>A0A023DZE0_9PROT</name>
<sequence length="291" mass="34004">MMMKKIFSFLFLNIAFVYAQKESVEELKNQIQYRKETLLEGGALNKNTPSFDQSSQIEEKISELASFLGGMDYKSLESEKQKIEEKILDTVKKIIEINKGSVENWCKKVSLNKYETLSSKEEYIKQSLKNEFLFTKIQENISFYLNNAKEHSENSEGGKETESTVKSLEKKASFFQELKDLLTEEYKNKLSAFTLKNQIQNYKRKDSESVNNFKKITDLENDWRLRNAWNQRNLEVVDGKIVEKTDLGKLELESAEELGKDTRKLKVPEDLKKISHIEDKNGKNMRLTFQE</sequence>
<accession>A0A023DZE0</accession>
<gene>
    <name evidence="1" type="ORF">HE1_00756</name>
</gene>
<reference evidence="1 2" key="1">
    <citation type="journal article" date="2014" name="FEMS Microbiol. Lett.">
        <title>Draft genome sequences of three Holospora species (Holospora obtusa, Holospora undulata, and Holospora elegans), endonuclear symbiotic bacteria of the ciliate Paramecium caudatum.</title>
        <authorList>
            <person name="Dohra H."/>
            <person name="Tanaka K."/>
            <person name="Suzuki T."/>
            <person name="Fujishima M."/>
            <person name="Suzuki H."/>
        </authorList>
    </citation>
    <scope>NUCLEOTIDE SEQUENCE [LARGE SCALE GENOMIC DNA]</scope>
    <source>
        <strain evidence="1 2">E1</strain>
    </source>
</reference>
<dbReference type="EMBL" id="BAUP01000092">
    <property type="protein sequence ID" value="GAJ46423.1"/>
    <property type="molecule type" value="Genomic_DNA"/>
</dbReference>
<evidence type="ECO:0000313" key="1">
    <source>
        <dbReference type="EMBL" id="GAJ46423.1"/>
    </source>
</evidence>
<dbReference type="Proteomes" id="UP000024842">
    <property type="component" value="Unassembled WGS sequence"/>
</dbReference>
<keyword evidence="2" id="KW-1185">Reference proteome</keyword>
<comment type="caution">
    <text evidence="1">The sequence shown here is derived from an EMBL/GenBank/DDBJ whole genome shotgun (WGS) entry which is preliminary data.</text>
</comment>
<proteinExistence type="predicted"/>
<organism evidence="1 2">
    <name type="scientific">Holospora elegans E1</name>
    <dbReference type="NCBI Taxonomy" id="1427503"/>
    <lineage>
        <taxon>Bacteria</taxon>
        <taxon>Pseudomonadati</taxon>
        <taxon>Pseudomonadota</taxon>
        <taxon>Alphaproteobacteria</taxon>
        <taxon>Holosporales</taxon>
        <taxon>Holosporaceae</taxon>
        <taxon>Holospora</taxon>
    </lineage>
</organism>
<dbReference type="AlphaFoldDB" id="A0A023DZE0"/>